<organism evidence="2 3">
    <name type="scientific">Streptomyces katrae</name>
    <dbReference type="NCBI Taxonomy" id="68223"/>
    <lineage>
        <taxon>Bacteria</taxon>
        <taxon>Bacillati</taxon>
        <taxon>Actinomycetota</taxon>
        <taxon>Actinomycetes</taxon>
        <taxon>Kitasatosporales</taxon>
        <taxon>Streptomycetaceae</taxon>
        <taxon>Streptomyces</taxon>
    </lineage>
</organism>
<keyword evidence="3" id="KW-1185">Reference proteome</keyword>
<feature type="compositionally biased region" description="Basic and acidic residues" evidence="1">
    <location>
        <begin position="1"/>
        <end position="21"/>
    </location>
</feature>
<evidence type="ECO:0000313" key="3">
    <source>
        <dbReference type="Proteomes" id="UP000033551"/>
    </source>
</evidence>
<dbReference type="InterPro" id="IPR026325">
    <property type="entry name" value="DUF932"/>
</dbReference>
<protein>
    <submittedName>
        <fullName evidence="2">Uncharacterized protein</fullName>
    </submittedName>
</protein>
<dbReference type="PATRIC" id="fig|68223.7.peg.3686"/>
<dbReference type="Proteomes" id="UP000033551">
    <property type="component" value="Unassembled WGS sequence"/>
</dbReference>
<dbReference type="EMBL" id="JZWV01001141">
    <property type="protein sequence ID" value="KJY24968.1"/>
    <property type="molecule type" value="Genomic_DNA"/>
</dbReference>
<accession>A0A0F4IU18</accession>
<dbReference type="Pfam" id="PF06067">
    <property type="entry name" value="DUF932"/>
    <property type="match status" value="1"/>
</dbReference>
<name>A0A0F4IU18_9ACTN</name>
<gene>
    <name evidence="2" type="ORF">VR44_33810</name>
</gene>
<sequence>MRRRAGAERGHRETAGGEPRDHRRRLPRARCAAGRPVFLTVKLPQTMTTGRSDKVDLYIAAFNSHDGSSTFRIVGAVTHHPSCFRSAAGV</sequence>
<dbReference type="AlphaFoldDB" id="A0A0F4IU18"/>
<evidence type="ECO:0000313" key="2">
    <source>
        <dbReference type="EMBL" id="KJY24968.1"/>
    </source>
</evidence>
<proteinExistence type="predicted"/>
<evidence type="ECO:0000256" key="1">
    <source>
        <dbReference type="SAM" id="MobiDB-lite"/>
    </source>
</evidence>
<feature type="region of interest" description="Disordered" evidence="1">
    <location>
        <begin position="1"/>
        <end position="28"/>
    </location>
</feature>
<reference evidence="2 3" key="1">
    <citation type="submission" date="2015-02" db="EMBL/GenBank/DDBJ databases">
        <authorList>
            <person name="Ju K.-S."/>
            <person name="Doroghazi J.R."/>
            <person name="Metcalf W."/>
        </authorList>
    </citation>
    <scope>NUCLEOTIDE SEQUENCE [LARGE SCALE GENOMIC DNA]</scope>
    <source>
        <strain evidence="2 3">NRRL ISP-5550</strain>
    </source>
</reference>
<comment type="caution">
    <text evidence="2">The sequence shown here is derived from an EMBL/GenBank/DDBJ whole genome shotgun (WGS) entry which is preliminary data.</text>
</comment>